<evidence type="ECO:0000256" key="1">
    <source>
        <dbReference type="ARBA" id="ARBA00022741"/>
    </source>
</evidence>
<dbReference type="InterPro" id="IPR003778">
    <property type="entry name" value="CT_A_B"/>
</dbReference>
<sequence>MIVVEQVGPLATIQDLGRPGWFGSGVGPSGAADRASSALANRLVGNPESAALLEVLVGGVVLRADRHHTLAVTGAPAPATVDGTPVGPASVVELEAGQTLRLGMAQRGLRSYIAVRGGIDIAPVLGSRSLDTMSGIGPPPVRAGDLLPVGPAPRTYPIIDLAPVAQPEAGTLTVHAMLGPRDDWFIEPNALFEGEWSVSPDADRVGVRLERRTGPPLRRRSDDELRTEGVALGSIQVPPSGNPVIFLADHPITGGYPVIAVVLDAEVDLVAQARPGQALRLRPPPR</sequence>
<evidence type="ECO:0000259" key="4">
    <source>
        <dbReference type="SMART" id="SM00797"/>
    </source>
</evidence>
<dbReference type="RefSeq" id="WP_355089087.1">
    <property type="nucleotide sequence ID" value="NZ_JBEXKW010000052.1"/>
</dbReference>
<dbReference type="NCBIfam" id="TIGR00724">
    <property type="entry name" value="urea_amlyse_rel"/>
    <property type="match status" value="1"/>
</dbReference>
<comment type="caution">
    <text evidence="5">The sequence shown here is derived from an EMBL/GenBank/DDBJ whole genome shotgun (WGS) entry which is preliminary data.</text>
</comment>
<reference evidence="5 6" key="1">
    <citation type="submission" date="2024-06" db="EMBL/GenBank/DDBJ databases">
        <title>The Natural Products Discovery Center: Release of the First 8490 Sequenced Strains for Exploring Actinobacteria Biosynthetic Diversity.</title>
        <authorList>
            <person name="Kalkreuter E."/>
            <person name="Kautsar S.A."/>
            <person name="Yang D."/>
            <person name="Bader C.D."/>
            <person name="Teijaro C.N."/>
            <person name="Fluegel L."/>
            <person name="Davis C.M."/>
            <person name="Simpson J.R."/>
            <person name="Lauterbach L."/>
            <person name="Steele A.D."/>
            <person name="Gui C."/>
            <person name="Meng S."/>
            <person name="Li G."/>
            <person name="Viehrig K."/>
            <person name="Ye F."/>
            <person name="Su P."/>
            <person name="Kiefer A.F."/>
            <person name="Nichols A."/>
            <person name="Cepeda A.J."/>
            <person name="Yan W."/>
            <person name="Fan B."/>
            <person name="Jiang Y."/>
            <person name="Adhikari A."/>
            <person name="Zheng C.-J."/>
            <person name="Schuster L."/>
            <person name="Cowan T.M."/>
            <person name="Smanski M.J."/>
            <person name="Chevrette M.G."/>
            <person name="De Carvalho L.P.S."/>
            <person name="Shen B."/>
        </authorList>
    </citation>
    <scope>NUCLEOTIDE SEQUENCE [LARGE SCALE GENOMIC DNA]</scope>
    <source>
        <strain evidence="5 6">NPDC050403</strain>
    </source>
</reference>
<gene>
    <name evidence="5" type="ORF">AB0I48_04160</name>
</gene>
<evidence type="ECO:0000256" key="3">
    <source>
        <dbReference type="ARBA" id="ARBA00022840"/>
    </source>
</evidence>
<feature type="domain" description="Carboxyltransferase" evidence="4">
    <location>
        <begin position="23"/>
        <end position="286"/>
    </location>
</feature>
<dbReference type="PANTHER" id="PTHR43309:SF3">
    <property type="entry name" value="5-OXOPROLINASE SUBUNIT C"/>
    <property type="match status" value="1"/>
</dbReference>
<evidence type="ECO:0000313" key="6">
    <source>
        <dbReference type="Proteomes" id="UP001551695"/>
    </source>
</evidence>
<dbReference type="Proteomes" id="UP001551695">
    <property type="component" value="Unassembled WGS sequence"/>
</dbReference>
<dbReference type="Pfam" id="PF02626">
    <property type="entry name" value="CT_A_B"/>
    <property type="match status" value="1"/>
</dbReference>
<evidence type="ECO:0000313" key="5">
    <source>
        <dbReference type="EMBL" id="MEV0706739.1"/>
    </source>
</evidence>
<organism evidence="5 6">
    <name type="scientific">Nocardia aurea</name>
    <dbReference type="NCBI Taxonomy" id="2144174"/>
    <lineage>
        <taxon>Bacteria</taxon>
        <taxon>Bacillati</taxon>
        <taxon>Actinomycetota</taxon>
        <taxon>Actinomycetes</taxon>
        <taxon>Mycobacteriales</taxon>
        <taxon>Nocardiaceae</taxon>
        <taxon>Nocardia</taxon>
    </lineage>
</organism>
<protein>
    <submittedName>
        <fullName evidence="5">Biotin-dependent carboxyltransferase family protein</fullName>
    </submittedName>
</protein>
<accession>A0ABV3FMU5</accession>
<evidence type="ECO:0000256" key="2">
    <source>
        <dbReference type="ARBA" id="ARBA00022801"/>
    </source>
</evidence>
<keyword evidence="6" id="KW-1185">Reference proteome</keyword>
<keyword evidence="3" id="KW-0067">ATP-binding</keyword>
<dbReference type="InterPro" id="IPR029000">
    <property type="entry name" value="Cyclophilin-like_dom_sf"/>
</dbReference>
<proteinExistence type="predicted"/>
<keyword evidence="1" id="KW-0547">Nucleotide-binding</keyword>
<dbReference type="Gene3D" id="2.40.100.10">
    <property type="entry name" value="Cyclophilin-like"/>
    <property type="match status" value="1"/>
</dbReference>
<dbReference type="PANTHER" id="PTHR43309">
    <property type="entry name" value="5-OXOPROLINASE SUBUNIT C"/>
    <property type="match status" value="1"/>
</dbReference>
<dbReference type="InterPro" id="IPR052708">
    <property type="entry name" value="PxpC"/>
</dbReference>
<dbReference type="EMBL" id="JBFAKC010000002">
    <property type="protein sequence ID" value="MEV0706739.1"/>
    <property type="molecule type" value="Genomic_DNA"/>
</dbReference>
<dbReference type="SMART" id="SM00797">
    <property type="entry name" value="AHS2"/>
    <property type="match status" value="1"/>
</dbReference>
<name>A0ABV3FMU5_9NOCA</name>
<keyword evidence="2" id="KW-0378">Hydrolase</keyword>